<gene>
    <name evidence="1" type="ORF">SVUK_LOCUS541</name>
</gene>
<sequence>MLKELKEVEKRIKRKKTQFMKTLSARYITEAKKMLKELNEVGLRINWRKTWFMKNAYCKDQGMELQSFPIAEASSFGRSMNMENDLKRNETRGKAAWCAFELLKEATNRLKDPMLRALLFHSAALPALCSAPETQHDTVATSALQTTHRVLEQSSKAKPTRSTYVGHCSSDMRTCLSS</sequence>
<dbReference type="EMBL" id="UYYB01000929">
    <property type="protein sequence ID" value="VDM65543.1"/>
    <property type="molecule type" value="Genomic_DNA"/>
</dbReference>
<protein>
    <recommendedName>
        <fullName evidence="3">Reverse transcriptase domain-containing protein</fullName>
    </recommendedName>
</protein>
<name>A0A3P7ICH1_STRVU</name>
<evidence type="ECO:0008006" key="3">
    <source>
        <dbReference type="Google" id="ProtNLM"/>
    </source>
</evidence>
<accession>A0A3P7ICH1</accession>
<dbReference type="OrthoDB" id="5807916at2759"/>
<evidence type="ECO:0000313" key="1">
    <source>
        <dbReference type="EMBL" id="VDM65543.1"/>
    </source>
</evidence>
<dbReference type="Proteomes" id="UP000270094">
    <property type="component" value="Unassembled WGS sequence"/>
</dbReference>
<dbReference type="AlphaFoldDB" id="A0A3P7ICH1"/>
<proteinExistence type="predicted"/>
<organism evidence="1 2">
    <name type="scientific">Strongylus vulgaris</name>
    <name type="common">Blood worm</name>
    <dbReference type="NCBI Taxonomy" id="40348"/>
    <lineage>
        <taxon>Eukaryota</taxon>
        <taxon>Metazoa</taxon>
        <taxon>Ecdysozoa</taxon>
        <taxon>Nematoda</taxon>
        <taxon>Chromadorea</taxon>
        <taxon>Rhabditida</taxon>
        <taxon>Rhabditina</taxon>
        <taxon>Rhabditomorpha</taxon>
        <taxon>Strongyloidea</taxon>
        <taxon>Strongylidae</taxon>
        <taxon>Strongylus</taxon>
    </lineage>
</organism>
<keyword evidence="2" id="KW-1185">Reference proteome</keyword>
<evidence type="ECO:0000313" key="2">
    <source>
        <dbReference type="Proteomes" id="UP000270094"/>
    </source>
</evidence>
<reference evidence="1 2" key="1">
    <citation type="submission" date="2018-11" db="EMBL/GenBank/DDBJ databases">
        <authorList>
            <consortium name="Pathogen Informatics"/>
        </authorList>
    </citation>
    <scope>NUCLEOTIDE SEQUENCE [LARGE SCALE GENOMIC DNA]</scope>
</reference>